<dbReference type="EMBL" id="AZQP01000025">
    <property type="protein sequence ID" value="EYE88219.1"/>
    <property type="molecule type" value="Genomic_DNA"/>
</dbReference>
<feature type="transmembrane region" description="Helical" evidence="7">
    <location>
        <begin position="121"/>
        <end position="146"/>
    </location>
</feature>
<evidence type="ECO:0000256" key="3">
    <source>
        <dbReference type="ARBA" id="ARBA00022475"/>
    </source>
</evidence>
<dbReference type="AlphaFoldDB" id="A0A017RUW8"/>
<dbReference type="PANTHER" id="PTHR43386">
    <property type="entry name" value="OLIGOPEPTIDE TRANSPORT SYSTEM PERMEASE PROTEIN APPC"/>
    <property type="match status" value="1"/>
</dbReference>
<dbReference type="Proteomes" id="UP000019681">
    <property type="component" value="Unassembled WGS sequence"/>
</dbReference>
<feature type="transmembrane region" description="Helical" evidence="7">
    <location>
        <begin position="182"/>
        <end position="201"/>
    </location>
</feature>
<dbReference type="NCBIfam" id="NF045476">
    <property type="entry name" value="Opp4C"/>
    <property type="match status" value="1"/>
</dbReference>
<dbReference type="InterPro" id="IPR025966">
    <property type="entry name" value="OppC_N"/>
</dbReference>
<dbReference type="InterPro" id="IPR050366">
    <property type="entry name" value="BP-dependent_transpt_permease"/>
</dbReference>
<name>A0A017RUW8_9CLOT</name>
<keyword evidence="10" id="KW-1185">Reference proteome</keyword>
<feature type="transmembrane region" description="Helical" evidence="7">
    <location>
        <begin position="292"/>
        <end position="313"/>
    </location>
</feature>
<dbReference type="CDD" id="cd06261">
    <property type="entry name" value="TM_PBP2"/>
    <property type="match status" value="1"/>
</dbReference>
<dbReference type="SUPFAM" id="SSF161098">
    <property type="entry name" value="MetI-like"/>
    <property type="match status" value="1"/>
</dbReference>
<feature type="domain" description="ABC transmembrane type-1" evidence="8">
    <location>
        <begin position="119"/>
        <end position="310"/>
    </location>
</feature>
<comment type="similarity">
    <text evidence="7">Belongs to the binding-protein-dependent transport system permease family.</text>
</comment>
<sequence length="323" mass="35782">MAELKLNNNDAQIELAESAEYSDTIGKKLKIFWRRFRKNKLAVISLFMLIFLYMVAIFAPLIAPYDPDGTADDVMMADMAPSFHSYQSDVTGEMKTYAPNYFGRDELGRDVFSRCVYAGRISLTVGFVSVAIFITIGTVWGCIAGYYGGIVDNIMMRIVDAIMSIPTMPLLITVMALFKPSIYNVMIVLGLTGWTGIARFVRAEFLSLMKRDYVEAARCIGARDRRIIFSHVLPNAVAPIIVAATMGMASAILSESGLSFFGLGVQPPTASWGNMLMNAQELSTMVEAPWKAFYPGMLIFITVLSFNFVGDALRDALDPRLKQ</sequence>
<comment type="subcellular location">
    <subcellularLocation>
        <location evidence="1 7">Cell membrane</location>
        <topology evidence="1 7">Multi-pass membrane protein</topology>
    </subcellularLocation>
</comment>
<evidence type="ECO:0000259" key="8">
    <source>
        <dbReference type="PROSITE" id="PS50928"/>
    </source>
</evidence>
<evidence type="ECO:0000256" key="5">
    <source>
        <dbReference type="ARBA" id="ARBA00022989"/>
    </source>
</evidence>
<dbReference type="Gene3D" id="1.10.3720.10">
    <property type="entry name" value="MetI-like"/>
    <property type="match status" value="1"/>
</dbReference>
<dbReference type="Pfam" id="PF12911">
    <property type="entry name" value="OppC_N"/>
    <property type="match status" value="1"/>
</dbReference>
<evidence type="ECO:0000256" key="1">
    <source>
        <dbReference type="ARBA" id="ARBA00004651"/>
    </source>
</evidence>
<keyword evidence="5 7" id="KW-1133">Transmembrane helix</keyword>
<organism evidence="9 10">
    <name type="scientific">Fervidicella metallireducens AeB</name>
    <dbReference type="NCBI Taxonomy" id="1403537"/>
    <lineage>
        <taxon>Bacteria</taxon>
        <taxon>Bacillati</taxon>
        <taxon>Bacillota</taxon>
        <taxon>Clostridia</taxon>
        <taxon>Eubacteriales</taxon>
        <taxon>Clostridiaceae</taxon>
        <taxon>Fervidicella</taxon>
    </lineage>
</organism>
<feature type="transmembrane region" description="Helical" evidence="7">
    <location>
        <begin position="41"/>
        <end position="63"/>
    </location>
</feature>
<dbReference type="STRING" id="1403537.Q428_08935"/>
<dbReference type="InterPro" id="IPR000515">
    <property type="entry name" value="MetI-like"/>
</dbReference>
<gene>
    <name evidence="9" type="ORF">Q428_08935</name>
</gene>
<dbReference type="Pfam" id="PF00528">
    <property type="entry name" value="BPD_transp_1"/>
    <property type="match status" value="1"/>
</dbReference>
<protein>
    <submittedName>
        <fullName evidence="9">Peptide ABC transporter permease</fullName>
    </submittedName>
</protein>
<reference evidence="9 10" key="1">
    <citation type="journal article" date="2014" name="Genome Announc.">
        <title>Draft Genome Sequence of Fervidicella metallireducens Strain AeBT, an Iron-Reducing Thermoanaerobe from the Great Artesian Basin.</title>
        <authorList>
            <person name="Patel B.K."/>
        </authorList>
    </citation>
    <scope>NUCLEOTIDE SEQUENCE [LARGE SCALE GENOMIC DNA]</scope>
    <source>
        <strain evidence="9 10">AeB</strain>
    </source>
</reference>
<keyword evidence="3" id="KW-1003">Cell membrane</keyword>
<evidence type="ECO:0000256" key="4">
    <source>
        <dbReference type="ARBA" id="ARBA00022692"/>
    </source>
</evidence>
<dbReference type="PROSITE" id="PS50928">
    <property type="entry name" value="ABC_TM1"/>
    <property type="match status" value="1"/>
</dbReference>
<evidence type="ECO:0000313" key="9">
    <source>
        <dbReference type="EMBL" id="EYE88219.1"/>
    </source>
</evidence>
<dbReference type="PANTHER" id="PTHR43386:SF1">
    <property type="entry name" value="D,D-DIPEPTIDE TRANSPORT SYSTEM PERMEASE PROTEIN DDPC-RELATED"/>
    <property type="match status" value="1"/>
</dbReference>
<comment type="caution">
    <text evidence="9">The sequence shown here is derived from an EMBL/GenBank/DDBJ whole genome shotgun (WGS) entry which is preliminary data.</text>
</comment>
<feature type="transmembrane region" description="Helical" evidence="7">
    <location>
        <begin position="158"/>
        <end position="176"/>
    </location>
</feature>
<dbReference type="GO" id="GO:0005886">
    <property type="term" value="C:plasma membrane"/>
    <property type="evidence" value="ECO:0007669"/>
    <property type="project" value="UniProtKB-SubCell"/>
</dbReference>
<accession>A0A017RUW8</accession>
<keyword evidence="6 7" id="KW-0472">Membrane</keyword>
<dbReference type="GO" id="GO:0055085">
    <property type="term" value="P:transmembrane transport"/>
    <property type="evidence" value="ECO:0007669"/>
    <property type="project" value="InterPro"/>
</dbReference>
<dbReference type="InterPro" id="IPR053523">
    <property type="entry name" value="Oligopeptide_permease_AppC"/>
</dbReference>
<evidence type="ECO:0000256" key="2">
    <source>
        <dbReference type="ARBA" id="ARBA00022448"/>
    </source>
</evidence>
<keyword evidence="2 7" id="KW-0813">Transport</keyword>
<evidence type="ECO:0000313" key="10">
    <source>
        <dbReference type="Proteomes" id="UP000019681"/>
    </source>
</evidence>
<dbReference type="InterPro" id="IPR035906">
    <property type="entry name" value="MetI-like_sf"/>
</dbReference>
<dbReference type="OrthoDB" id="9783218at2"/>
<feature type="transmembrane region" description="Helical" evidence="7">
    <location>
        <begin position="232"/>
        <end position="253"/>
    </location>
</feature>
<proteinExistence type="inferred from homology"/>
<evidence type="ECO:0000256" key="7">
    <source>
        <dbReference type="RuleBase" id="RU363032"/>
    </source>
</evidence>
<evidence type="ECO:0000256" key="6">
    <source>
        <dbReference type="ARBA" id="ARBA00023136"/>
    </source>
</evidence>
<dbReference type="RefSeq" id="WP_035380047.1">
    <property type="nucleotide sequence ID" value="NZ_AZQP01000025.1"/>
</dbReference>
<keyword evidence="4 7" id="KW-0812">Transmembrane</keyword>